<dbReference type="AlphaFoldDB" id="A0A074JVS3"/>
<reference evidence="1 2" key="1">
    <citation type="submission" date="2013-07" db="EMBL/GenBank/DDBJ databases">
        <title>Thioclava pacifica DSM 10166 Genome Sequencing.</title>
        <authorList>
            <person name="Lai Q."/>
            <person name="Shao Z."/>
        </authorList>
    </citation>
    <scope>NUCLEOTIDE SEQUENCE [LARGE SCALE GENOMIC DNA]</scope>
    <source>
        <strain evidence="1 2">DSM 10166</strain>
    </source>
</reference>
<dbReference type="OrthoDB" id="9805337at2"/>
<evidence type="ECO:0000313" key="2">
    <source>
        <dbReference type="Proteomes" id="UP000027432"/>
    </source>
</evidence>
<evidence type="ECO:0000313" key="1">
    <source>
        <dbReference type="EMBL" id="KEO53452.1"/>
    </source>
</evidence>
<organism evidence="1 2">
    <name type="scientific">Thioclava pacifica DSM 10166</name>
    <dbReference type="NCBI Taxonomy" id="1353537"/>
    <lineage>
        <taxon>Bacteria</taxon>
        <taxon>Pseudomonadati</taxon>
        <taxon>Pseudomonadota</taxon>
        <taxon>Alphaproteobacteria</taxon>
        <taxon>Rhodobacterales</taxon>
        <taxon>Paracoccaceae</taxon>
        <taxon>Thioclava</taxon>
    </lineage>
</organism>
<name>A0A074JVS3_9RHOB</name>
<protein>
    <submittedName>
        <fullName evidence="1">Uncharacterized protein</fullName>
    </submittedName>
</protein>
<sequence>MDRLFEIMAEQGVARYFFKVGRMPKAISAIGYGGFFRMEPGMMRAAFQQDASGWGWNKESWNAVIADDILTDHCPEAIDISSWAAQASTIVPNDVELRTIVFSAESGLIVEHGEIDGCEASILHQRKGQLAQVRDADAHKLKEKSPQPA</sequence>
<proteinExistence type="predicted"/>
<keyword evidence="2" id="KW-1185">Reference proteome</keyword>
<dbReference type="Proteomes" id="UP000027432">
    <property type="component" value="Unassembled WGS sequence"/>
</dbReference>
<gene>
    <name evidence="1" type="ORF">TP2_17835</name>
</gene>
<accession>A0A074JVS3</accession>
<dbReference type="EMBL" id="AUND01000015">
    <property type="protein sequence ID" value="KEO53452.1"/>
    <property type="molecule type" value="Genomic_DNA"/>
</dbReference>
<dbReference type="RefSeq" id="WP_038076390.1">
    <property type="nucleotide sequence ID" value="NZ_AUND01000015.1"/>
</dbReference>
<comment type="caution">
    <text evidence="1">The sequence shown here is derived from an EMBL/GenBank/DDBJ whole genome shotgun (WGS) entry which is preliminary data.</text>
</comment>